<sequence>MIRAGFSLLPVLIITILYGNILTGGLKNNIGYLLTAEMMWQHQPDVALGPFKVVTATILTNDIAKSITSVSSGSALYLAIALSFFIISVTILYFILKHKVESAFLRFSLLLFVILFLMVGLIFLLQSSSSLNPSHQTWIIITIATAIVSLIAAVALLKVIPQIMEFKSAREFEKMVEGRTAELRALNARLQDEIGQKKRAEQKLKQLYSELEEKTKGVEEMNKELILRERDFLKSEEKVRQLNLELERKVEERTEQLNASNHEMEAFTYSVSHDLRAPLRAIDGYTRILEEDYNPRLDANGKRLIQVITKNAKYMGQLIDDLLEFSRTSKVPVTKTRFNTDEEVRRICSELLSQEQNRKIEIDIQSLIPCKGDINMLRQIWINLVSNALKYSRKTAETFISITSEQRGEEVMYKVKDNGVGFDMNYVEKLFGVFQRLHKKEEFEGTGVGLALVKRIIDRHGGKIWAEAEVNKGATFYFTLPD</sequence>
<keyword evidence="10" id="KW-1185">Reference proteome</keyword>
<keyword evidence="6" id="KW-0175">Coiled coil</keyword>
<gene>
    <name evidence="9" type="ORF">KK060_08625</name>
</gene>
<evidence type="ECO:0000256" key="1">
    <source>
        <dbReference type="ARBA" id="ARBA00000085"/>
    </source>
</evidence>
<name>A0ABS5VR92_9BACT</name>
<dbReference type="SMART" id="SM00387">
    <property type="entry name" value="HATPase_c"/>
    <property type="match status" value="1"/>
</dbReference>
<evidence type="ECO:0000313" key="10">
    <source>
        <dbReference type="Proteomes" id="UP000772618"/>
    </source>
</evidence>
<keyword evidence="7" id="KW-0812">Transmembrane</keyword>
<evidence type="ECO:0000313" key="9">
    <source>
        <dbReference type="EMBL" id="MBT1703340.1"/>
    </source>
</evidence>
<reference evidence="9 10" key="1">
    <citation type="submission" date="2021-05" db="EMBL/GenBank/DDBJ databases">
        <title>A Polyphasic approach of four new species of the genus Ohtaekwangia: Ohtaekwangia histidinii sp. nov., Ohtaekwangia cretensis sp. nov., Ohtaekwangia indiensis sp. nov., Ohtaekwangia reichenbachii sp. nov. from diverse environment.</title>
        <authorList>
            <person name="Octaviana S."/>
        </authorList>
    </citation>
    <scope>NUCLEOTIDE SEQUENCE [LARGE SCALE GENOMIC DNA]</scope>
    <source>
        <strain evidence="9 10">PWU20</strain>
    </source>
</reference>
<dbReference type="PANTHER" id="PTHR42878">
    <property type="entry name" value="TWO-COMPONENT HISTIDINE KINASE"/>
    <property type="match status" value="1"/>
</dbReference>
<comment type="caution">
    <text evidence="9">The sequence shown here is derived from an EMBL/GenBank/DDBJ whole genome shotgun (WGS) entry which is preliminary data.</text>
</comment>
<keyword evidence="3" id="KW-0597">Phosphoprotein</keyword>
<dbReference type="SUPFAM" id="SSF55874">
    <property type="entry name" value="ATPase domain of HSP90 chaperone/DNA topoisomerase II/histidine kinase"/>
    <property type="match status" value="1"/>
</dbReference>
<dbReference type="CDD" id="cd00082">
    <property type="entry name" value="HisKA"/>
    <property type="match status" value="1"/>
</dbReference>
<evidence type="ECO:0000256" key="7">
    <source>
        <dbReference type="SAM" id="Phobius"/>
    </source>
</evidence>
<dbReference type="PRINTS" id="PR00344">
    <property type="entry name" value="BCTRLSENSOR"/>
</dbReference>
<dbReference type="Pfam" id="PF02518">
    <property type="entry name" value="HATPase_c"/>
    <property type="match status" value="1"/>
</dbReference>
<dbReference type="PROSITE" id="PS50109">
    <property type="entry name" value="HIS_KIN"/>
    <property type="match status" value="1"/>
</dbReference>
<feature type="domain" description="Histidine kinase" evidence="8">
    <location>
        <begin position="270"/>
        <end position="482"/>
    </location>
</feature>
<dbReference type="RefSeq" id="WP_254153305.1">
    <property type="nucleotide sequence ID" value="NZ_JAHESD010000014.1"/>
</dbReference>
<feature type="transmembrane region" description="Helical" evidence="7">
    <location>
        <begin position="137"/>
        <end position="160"/>
    </location>
</feature>
<dbReference type="SUPFAM" id="SSF47384">
    <property type="entry name" value="Homodimeric domain of signal transducing histidine kinase"/>
    <property type="match status" value="1"/>
</dbReference>
<dbReference type="InterPro" id="IPR004358">
    <property type="entry name" value="Sig_transdc_His_kin-like_C"/>
</dbReference>
<keyword evidence="7" id="KW-1133">Transmembrane helix</keyword>
<dbReference type="SMART" id="SM00388">
    <property type="entry name" value="HisKA"/>
    <property type="match status" value="1"/>
</dbReference>
<dbReference type="InterPro" id="IPR050351">
    <property type="entry name" value="BphY/WalK/GraS-like"/>
</dbReference>
<evidence type="ECO:0000256" key="6">
    <source>
        <dbReference type="SAM" id="Coils"/>
    </source>
</evidence>
<dbReference type="EC" id="2.7.13.3" evidence="2"/>
<dbReference type="InterPro" id="IPR036097">
    <property type="entry name" value="HisK_dim/P_sf"/>
</dbReference>
<dbReference type="InterPro" id="IPR003661">
    <property type="entry name" value="HisK_dim/P_dom"/>
</dbReference>
<evidence type="ECO:0000256" key="3">
    <source>
        <dbReference type="ARBA" id="ARBA00022553"/>
    </source>
</evidence>
<dbReference type="Pfam" id="PF00512">
    <property type="entry name" value="HisKA"/>
    <property type="match status" value="1"/>
</dbReference>
<feature type="transmembrane region" description="Helical" evidence="7">
    <location>
        <begin position="103"/>
        <end position="125"/>
    </location>
</feature>
<evidence type="ECO:0000256" key="5">
    <source>
        <dbReference type="ARBA" id="ARBA00022777"/>
    </source>
</evidence>
<dbReference type="InterPro" id="IPR005467">
    <property type="entry name" value="His_kinase_dom"/>
</dbReference>
<dbReference type="Proteomes" id="UP000772618">
    <property type="component" value="Unassembled WGS sequence"/>
</dbReference>
<accession>A0ABS5VR92</accession>
<feature type="transmembrane region" description="Helical" evidence="7">
    <location>
        <begin position="75"/>
        <end position="96"/>
    </location>
</feature>
<evidence type="ECO:0000259" key="8">
    <source>
        <dbReference type="PROSITE" id="PS50109"/>
    </source>
</evidence>
<comment type="catalytic activity">
    <reaction evidence="1">
        <text>ATP + protein L-histidine = ADP + protein N-phospho-L-histidine.</text>
        <dbReference type="EC" id="2.7.13.3"/>
    </reaction>
</comment>
<dbReference type="InterPro" id="IPR036890">
    <property type="entry name" value="HATPase_C_sf"/>
</dbReference>
<dbReference type="PANTHER" id="PTHR42878:SF15">
    <property type="entry name" value="BACTERIOPHYTOCHROME"/>
    <property type="match status" value="1"/>
</dbReference>
<proteinExistence type="predicted"/>
<dbReference type="EMBL" id="JAHESD010000014">
    <property type="protein sequence ID" value="MBT1703340.1"/>
    <property type="molecule type" value="Genomic_DNA"/>
</dbReference>
<evidence type="ECO:0000256" key="2">
    <source>
        <dbReference type="ARBA" id="ARBA00012438"/>
    </source>
</evidence>
<dbReference type="Gene3D" id="1.10.287.130">
    <property type="match status" value="1"/>
</dbReference>
<keyword evidence="5" id="KW-0418">Kinase</keyword>
<dbReference type="Gene3D" id="3.30.565.10">
    <property type="entry name" value="Histidine kinase-like ATPase, C-terminal domain"/>
    <property type="match status" value="1"/>
</dbReference>
<dbReference type="InterPro" id="IPR003594">
    <property type="entry name" value="HATPase_dom"/>
</dbReference>
<organism evidence="9 10">
    <name type="scientific">Chryseosolibacter indicus</name>
    <dbReference type="NCBI Taxonomy" id="2782351"/>
    <lineage>
        <taxon>Bacteria</taxon>
        <taxon>Pseudomonadati</taxon>
        <taxon>Bacteroidota</taxon>
        <taxon>Cytophagia</taxon>
        <taxon>Cytophagales</taxon>
        <taxon>Chryseotaleaceae</taxon>
        <taxon>Chryseosolibacter</taxon>
    </lineage>
</organism>
<evidence type="ECO:0000256" key="4">
    <source>
        <dbReference type="ARBA" id="ARBA00022679"/>
    </source>
</evidence>
<protein>
    <recommendedName>
        <fullName evidence="2">histidine kinase</fullName>
        <ecNumber evidence="2">2.7.13.3</ecNumber>
    </recommendedName>
</protein>
<feature type="coiled-coil region" evidence="6">
    <location>
        <begin position="183"/>
        <end position="263"/>
    </location>
</feature>
<keyword evidence="4" id="KW-0808">Transferase</keyword>
<keyword evidence="7" id="KW-0472">Membrane</keyword>